<dbReference type="SUPFAM" id="SSF101801">
    <property type="entry name" value="Surface presentation of antigens (SPOA)"/>
    <property type="match status" value="1"/>
</dbReference>
<dbReference type="InterPro" id="IPR001543">
    <property type="entry name" value="FliN-like_C"/>
</dbReference>
<evidence type="ECO:0000313" key="3">
    <source>
        <dbReference type="EMBL" id="ABV93151.1"/>
    </source>
</evidence>
<dbReference type="KEGG" id="dsh:Dshi_1409"/>
<dbReference type="STRING" id="398580.Dshi_1409"/>
<dbReference type="InterPro" id="IPR036429">
    <property type="entry name" value="SpoA-like_sf"/>
</dbReference>
<reference evidence="4" key="1">
    <citation type="journal article" date="2010" name="ISME J.">
        <title>The complete genome sequence of the algal symbiont Dinoroseobacter shibae: a hitchhiker's guide to life in the sea.</title>
        <authorList>
            <person name="Wagner-Dobler I."/>
            <person name="Ballhausen B."/>
            <person name="Berger M."/>
            <person name="Brinkhoff T."/>
            <person name="Buchholz I."/>
            <person name="Bunk B."/>
            <person name="Cypionka H."/>
            <person name="Daniel R."/>
            <person name="Drepper T."/>
            <person name="Gerdts G."/>
            <person name="Hahnke S."/>
            <person name="Han C."/>
            <person name="Jahn D."/>
            <person name="Kalhoefer D."/>
            <person name="Kiss H."/>
            <person name="Klenk H.P."/>
            <person name="Kyrpides N."/>
            <person name="Liebl W."/>
            <person name="Liesegang H."/>
            <person name="Meincke L."/>
            <person name="Pati A."/>
            <person name="Petersen J."/>
            <person name="Piekarski T."/>
            <person name="Pommerenke C."/>
            <person name="Pradella S."/>
            <person name="Pukall R."/>
            <person name="Rabus R."/>
            <person name="Stackebrandt E."/>
            <person name="Thole S."/>
            <person name="Thompson L."/>
            <person name="Tielen P."/>
            <person name="Tomasch J."/>
            <person name="von Jan M."/>
            <person name="Wanphrut N."/>
            <person name="Wichels A."/>
            <person name="Zech H."/>
            <person name="Simon M."/>
        </authorList>
    </citation>
    <scope>NUCLEOTIDE SEQUENCE [LARGE SCALE GENOMIC DNA]</scope>
    <source>
        <strain evidence="4">DSM 16493 / NCIMB 14021 / DFL 12</strain>
    </source>
</reference>
<dbReference type="EMBL" id="CP000830">
    <property type="protein sequence ID" value="ABV93151.1"/>
    <property type="molecule type" value="Genomic_DNA"/>
</dbReference>
<dbReference type="AlphaFoldDB" id="A8LJC9"/>
<dbReference type="eggNOG" id="COG1868">
    <property type="taxonomic scope" value="Bacteria"/>
</dbReference>
<dbReference type="Proteomes" id="UP000006833">
    <property type="component" value="Chromosome"/>
</dbReference>
<dbReference type="HOGENOM" id="CLU_052341_1_0_5"/>
<gene>
    <name evidence="3" type="ordered locus">Dshi_1409</name>
</gene>
<sequence>MQNASRPMSVPDQSALLRRKMESSPAAQGGSAAPVSPEMASLRAVARAGFIAAGLKIAAPSVQVVDTDGVAGLAEQMADVALLIPCNAPDGAEGFAALSSGGMTGLVEKTTTGRISPGEPEPRDASSIDQLLCRGFIERFFEAWGELLAGTSHEAWLAGYAPTDGMMQPDVLSVSAPDIPYRLYLITAQFDGLREVAFSVALPVSRPRPADLVETGDAARSTGEWAKDWRAAVLESPAELDAVLCKLELSLDEVRRWAPGDRVSIPASALSSVSLGRRNGPSVATARLGQARGVRALRLNEITTQRVGGIASRPVPPEPLPPGAGFQDEAGIPAQVAPPEPESGAAAGP</sequence>
<protein>
    <recommendedName>
        <fullName evidence="2">Flagellar motor switch protein FliN-like C-terminal domain-containing protein</fullName>
    </recommendedName>
</protein>
<proteinExistence type="predicted"/>
<evidence type="ECO:0000256" key="1">
    <source>
        <dbReference type="SAM" id="MobiDB-lite"/>
    </source>
</evidence>
<dbReference type="Pfam" id="PF01052">
    <property type="entry name" value="FliMN_C"/>
    <property type="match status" value="1"/>
</dbReference>
<dbReference type="Gene3D" id="2.30.330.10">
    <property type="entry name" value="SpoA-like"/>
    <property type="match status" value="1"/>
</dbReference>
<keyword evidence="4" id="KW-1185">Reference proteome</keyword>
<organism evidence="3 4">
    <name type="scientific">Dinoroseobacter shibae (strain DSM 16493 / NCIMB 14021 / DFL 12)</name>
    <dbReference type="NCBI Taxonomy" id="398580"/>
    <lineage>
        <taxon>Bacteria</taxon>
        <taxon>Pseudomonadati</taxon>
        <taxon>Pseudomonadota</taxon>
        <taxon>Alphaproteobacteria</taxon>
        <taxon>Rhodobacterales</taxon>
        <taxon>Roseobacteraceae</taxon>
        <taxon>Dinoroseobacter</taxon>
    </lineage>
</organism>
<accession>A8LJC9</accession>
<feature type="region of interest" description="Disordered" evidence="1">
    <location>
        <begin position="308"/>
        <end position="349"/>
    </location>
</feature>
<name>A8LJC9_DINSH</name>
<evidence type="ECO:0000259" key="2">
    <source>
        <dbReference type="Pfam" id="PF01052"/>
    </source>
</evidence>
<feature type="domain" description="Flagellar motor switch protein FliN-like C-terminal" evidence="2">
    <location>
        <begin position="233"/>
        <end position="302"/>
    </location>
</feature>
<evidence type="ECO:0000313" key="4">
    <source>
        <dbReference type="Proteomes" id="UP000006833"/>
    </source>
</evidence>